<feature type="binding site" evidence="2">
    <location>
        <position position="244"/>
    </location>
    <ligand>
        <name>Zn(2+)</name>
        <dbReference type="ChEBI" id="CHEBI:29105"/>
        <note>catalytic</note>
    </ligand>
</feature>
<feature type="chain" id="PRO_5029906873" evidence="3">
    <location>
        <begin position="22"/>
        <end position="622"/>
    </location>
</feature>
<dbReference type="PROSITE" id="PS00427">
    <property type="entry name" value="DISINTEGRIN_1"/>
    <property type="match status" value="1"/>
</dbReference>
<dbReference type="Gene3D" id="3.40.390.10">
    <property type="entry name" value="Collagenase (Catalytic Domain)"/>
    <property type="match status" value="1"/>
</dbReference>
<evidence type="ECO:0000256" key="2">
    <source>
        <dbReference type="PROSITE-ProRule" id="PRU00276"/>
    </source>
</evidence>
<dbReference type="EnsemblMetazoa" id="CLYHEMT011440.1">
    <property type="protein sequence ID" value="CLYHEMP011440.1"/>
    <property type="gene ID" value="CLYHEMG011440"/>
</dbReference>
<dbReference type="SUPFAM" id="SSF55486">
    <property type="entry name" value="Metalloproteases ('zincins'), catalytic domain"/>
    <property type="match status" value="1"/>
</dbReference>
<dbReference type="GO" id="GO:0046872">
    <property type="term" value="F:metal ion binding"/>
    <property type="evidence" value="ECO:0007669"/>
    <property type="project" value="UniProtKB-KW"/>
</dbReference>
<dbReference type="GO" id="GO:0004222">
    <property type="term" value="F:metalloendopeptidase activity"/>
    <property type="evidence" value="ECO:0007669"/>
    <property type="project" value="InterPro"/>
</dbReference>
<dbReference type="CDD" id="cd04269">
    <property type="entry name" value="ZnMc_adamalysin_II_like"/>
    <property type="match status" value="1"/>
</dbReference>
<protein>
    <submittedName>
        <fullName evidence="6">Uncharacterized protein</fullName>
    </submittedName>
</protein>
<dbReference type="PANTHER" id="PTHR11905:SF247">
    <property type="entry name" value="PEPTIDASE M12B DOMAIN-CONTAINING PROTEIN"/>
    <property type="match status" value="1"/>
</dbReference>
<dbReference type="SMART" id="SM00608">
    <property type="entry name" value="ACR"/>
    <property type="match status" value="1"/>
</dbReference>
<dbReference type="InterPro" id="IPR001762">
    <property type="entry name" value="Disintegrin_dom"/>
</dbReference>
<sequence length="622" mass="69452">MDLHKILIFLVISLSLQIILAEDDDDFVRNGFSVGLTGDSMPEITTNVKSNRYSLEKGPVAQYLSSMLDEKRKKQASRKRRAATIDPIASSKRMYHLEVFVVADNTIYRRFDNDSQKLTDHIHEIFHMVDTMYRPLNFRVTVVGIEIWSDHDQIEFSFTEEPYMNLIRFNSYVQNRSENYMMADHVHLITGKGLFKGGNIGLSHFATVCSPDHATAFTVNLIAPTNFTATVVAHEIGHDLGILHDRPGCQCNEPIENNTCIMSTASKGFEPLPRLFTDCSYNDMVQYYLSTYKPTCLFNVPTVTTDVTSACGNNILDAGEECDCGHPYFCTNPCCNPNTCKLTAGSQCYEGGCCHECKIASKGTCCRTMLDSTCDLPDVCDGSSHVCKDTYKEDRTPCEQGGMCYKGHCQSHASQCQMIWGADTTENGHSECYNLNKRGDWYGHCGSSPGDYSACADQDVKCGKPYCANTPQDYPVVGWRKGVDVLTVKYNDQHTHRCHVPRITFGRNQTNETMVLDGTPCGTNKMCQNQKCIELSTFQSKCSGCLDYIGSCTNDGVCRCHTGVTSDKCEQIHSDCMAVNNNNNNNDNNGNGNDGRQLQPMTVFSLTMFWMTAIELLYTMIS</sequence>
<dbReference type="PANTHER" id="PTHR11905">
    <property type="entry name" value="ADAM A DISINTEGRIN AND METALLOPROTEASE DOMAIN"/>
    <property type="match status" value="1"/>
</dbReference>
<dbReference type="Pfam" id="PF00200">
    <property type="entry name" value="Disintegrin"/>
    <property type="match status" value="1"/>
</dbReference>
<evidence type="ECO:0000259" key="4">
    <source>
        <dbReference type="PROSITE" id="PS50214"/>
    </source>
</evidence>
<dbReference type="Proteomes" id="UP000594262">
    <property type="component" value="Unplaced"/>
</dbReference>
<name>A0A7M5VC51_9CNID</name>
<keyword evidence="3" id="KW-0732">Signal</keyword>
<keyword evidence="2" id="KW-0862">Zinc</keyword>
<dbReference type="GO" id="GO:0006508">
    <property type="term" value="P:proteolysis"/>
    <property type="evidence" value="ECO:0007669"/>
    <property type="project" value="InterPro"/>
</dbReference>
<evidence type="ECO:0000313" key="7">
    <source>
        <dbReference type="Proteomes" id="UP000594262"/>
    </source>
</evidence>
<proteinExistence type="predicted"/>
<feature type="domain" description="Disintegrin" evidence="4">
    <location>
        <begin position="308"/>
        <end position="394"/>
    </location>
</feature>
<feature type="binding site" evidence="2">
    <location>
        <position position="234"/>
    </location>
    <ligand>
        <name>Zn(2+)</name>
        <dbReference type="ChEBI" id="CHEBI:29105"/>
        <note>catalytic</note>
    </ligand>
</feature>
<comment type="caution">
    <text evidence="2">Lacks conserved residue(s) required for the propagation of feature annotation.</text>
</comment>
<keyword evidence="7" id="KW-1185">Reference proteome</keyword>
<evidence type="ECO:0000256" key="1">
    <source>
        <dbReference type="ARBA" id="ARBA00023157"/>
    </source>
</evidence>
<dbReference type="InterPro" id="IPR024079">
    <property type="entry name" value="MetalloPept_cat_dom_sf"/>
</dbReference>
<dbReference type="GeneID" id="136812619"/>
<dbReference type="InterPro" id="IPR001590">
    <property type="entry name" value="Peptidase_M12B"/>
</dbReference>
<organism evidence="6 7">
    <name type="scientific">Clytia hemisphaerica</name>
    <dbReference type="NCBI Taxonomy" id="252671"/>
    <lineage>
        <taxon>Eukaryota</taxon>
        <taxon>Metazoa</taxon>
        <taxon>Cnidaria</taxon>
        <taxon>Hydrozoa</taxon>
        <taxon>Hydroidolina</taxon>
        <taxon>Leptothecata</taxon>
        <taxon>Obeliida</taxon>
        <taxon>Clytiidae</taxon>
        <taxon>Clytia</taxon>
    </lineage>
</organism>
<keyword evidence="1" id="KW-1015">Disulfide bond</keyword>
<dbReference type="SUPFAM" id="SSF57552">
    <property type="entry name" value="Blood coagulation inhibitor (disintegrin)"/>
    <property type="match status" value="1"/>
</dbReference>
<dbReference type="Gene3D" id="4.10.70.10">
    <property type="entry name" value="Disintegrin domain"/>
    <property type="match status" value="1"/>
</dbReference>
<accession>A0A7M5VC51</accession>
<dbReference type="Pfam" id="PF01421">
    <property type="entry name" value="Reprolysin"/>
    <property type="match status" value="1"/>
</dbReference>
<evidence type="ECO:0000256" key="3">
    <source>
        <dbReference type="SAM" id="SignalP"/>
    </source>
</evidence>
<evidence type="ECO:0000259" key="5">
    <source>
        <dbReference type="PROSITE" id="PS50215"/>
    </source>
</evidence>
<dbReference type="InterPro" id="IPR006586">
    <property type="entry name" value="ADAM_Cys-rich"/>
</dbReference>
<dbReference type="InterPro" id="IPR018358">
    <property type="entry name" value="Disintegrin_CS"/>
</dbReference>
<feature type="domain" description="Peptidase M12B" evidence="5">
    <location>
        <begin position="95"/>
        <end position="301"/>
    </location>
</feature>
<reference evidence="6" key="1">
    <citation type="submission" date="2021-01" db="UniProtKB">
        <authorList>
            <consortium name="EnsemblMetazoa"/>
        </authorList>
    </citation>
    <scope>IDENTIFICATION</scope>
</reference>
<feature type="active site" evidence="2">
    <location>
        <position position="235"/>
    </location>
</feature>
<dbReference type="InterPro" id="IPR034027">
    <property type="entry name" value="Reprolysin_adamalysin"/>
</dbReference>
<dbReference type="AlphaFoldDB" id="A0A7M5VC51"/>
<dbReference type="Pfam" id="PF08516">
    <property type="entry name" value="ADAM_CR"/>
    <property type="match status" value="1"/>
</dbReference>
<dbReference type="RefSeq" id="XP_066925252.1">
    <property type="nucleotide sequence ID" value="XM_067069151.1"/>
</dbReference>
<dbReference type="OrthoDB" id="5985446at2759"/>
<feature type="binding site" evidence="2">
    <location>
        <position position="238"/>
    </location>
    <ligand>
        <name>Zn(2+)</name>
        <dbReference type="ChEBI" id="CHEBI:29105"/>
        <note>catalytic</note>
    </ligand>
</feature>
<dbReference type="FunFam" id="4.10.70.10:FF:000003">
    <property type="entry name" value="Disintegrin and metalloproteinase domain-containing protein 17"/>
    <property type="match status" value="1"/>
</dbReference>
<dbReference type="PROSITE" id="PS50215">
    <property type="entry name" value="ADAM_MEPRO"/>
    <property type="match status" value="1"/>
</dbReference>
<keyword evidence="2" id="KW-0479">Metal-binding</keyword>
<dbReference type="InterPro" id="IPR036436">
    <property type="entry name" value="Disintegrin_dom_sf"/>
</dbReference>
<dbReference type="SMART" id="SM00050">
    <property type="entry name" value="DISIN"/>
    <property type="match status" value="1"/>
</dbReference>
<evidence type="ECO:0000313" key="6">
    <source>
        <dbReference type="EnsemblMetazoa" id="CLYHEMP011440.1"/>
    </source>
</evidence>
<dbReference type="PROSITE" id="PS50214">
    <property type="entry name" value="DISINTEGRIN_2"/>
    <property type="match status" value="1"/>
</dbReference>
<feature type="signal peptide" evidence="3">
    <location>
        <begin position="1"/>
        <end position="21"/>
    </location>
</feature>